<evidence type="ECO:0000313" key="4">
    <source>
        <dbReference type="Proteomes" id="UP001201163"/>
    </source>
</evidence>
<feature type="domain" description="DUF6534" evidence="2">
    <location>
        <begin position="190"/>
        <end position="292"/>
    </location>
</feature>
<dbReference type="AlphaFoldDB" id="A0AAD4LIZ9"/>
<keyword evidence="1" id="KW-0812">Transmembrane</keyword>
<protein>
    <recommendedName>
        <fullName evidence="2">DUF6534 domain-containing protein</fullName>
    </recommendedName>
</protein>
<proteinExistence type="predicted"/>
<sequence length="360" mass="40859">MLSHPIVDIRDSFGAAFVGLLVSTIFFGWTIAQTCLYFWNYGNRDSKLLKFFVAFVTFMDALHTIMCAYAIYWYLVLNFGNLESLGDSMWAMNVRHPELSYYLYSHARSFRLTQLQVILSVIIGDSVQFYYARRVYVVSRSIICPILIVVVVVIGSGAGLYLNAKQFALKHFASVHSFVWPTYVAMGSIALGDSLVAASMCWSLYRRRTGFAKTDSIILTLMTYSINSGLLTRYHHDYLREIFPLQSFPFETFLFCDQFVTSPTSLVWVVFSWAMSKCYVNSFLAMLNSRDYIRGRSDPSNPDNAYHLSSVRVGQLSEAAVCVSVHRSTTFDYGRDKSDPNEGPTFEVPKPDATIVPLKC</sequence>
<evidence type="ECO:0000256" key="1">
    <source>
        <dbReference type="SAM" id="Phobius"/>
    </source>
</evidence>
<dbReference type="EMBL" id="JAKELL010000039">
    <property type="protein sequence ID" value="KAH8989084.1"/>
    <property type="molecule type" value="Genomic_DNA"/>
</dbReference>
<dbReference type="InterPro" id="IPR045339">
    <property type="entry name" value="DUF6534"/>
</dbReference>
<name>A0AAD4LIZ9_9AGAM</name>
<feature type="transmembrane region" description="Helical" evidence="1">
    <location>
        <begin position="182"/>
        <end position="205"/>
    </location>
</feature>
<dbReference type="Proteomes" id="UP001201163">
    <property type="component" value="Unassembled WGS sequence"/>
</dbReference>
<feature type="transmembrane region" description="Helical" evidence="1">
    <location>
        <begin position="112"/>
        <end position="131"/>
    </location>
</feature>
<accession>A0AAD4LIZ9</accession>
<keyword evidence="4" id="KW-1185">Reference proteome</keyword>
<organism evidence="3 4">
    <name type="scientific">Lactarius akahatsu</name>
    <dbReference type="NCBI Taxonomy" id="416441"/>
    <lineage>
        <taxon>Eukaryota</taxon>
        <taxon>Fungi</taxon>
        <taxon>Dikarya</taxon>
        <taxon>Basidiomycota</taxon>
        <taxon>Agaricomycotina</taxon>
        <taxon>Agaricomycetes</taxon>
        <taxon>Russulales</taxon>
        <taxon>Russulaceae</taxon>
        <taxon>Lactarius</taxon>
    </lineage>
</organism>
<gene>
    <name evidence="3" type="ORF">EDB92DRAFT_1947632</name>
</gene>
<evidence type="ECO:0000313" key="3">
    <source>
        <dbReference type="EMBL" id="KAH8989084.1"/>
    </source>
</evidence>
<keyword evidence="1" id="KW-0472">Membrane</keyword>
<reference evidence="3" key="1">
    <citation type="submission" date="2022-01" db="EMBL/GenBank/DDBJ databases">
        <title>Comparative genomics reveals a dynamic genome evolution in the ectomycorrhizal milk-cap (Lactarius) mushrooms.</title>
        <authorList>
            <consortium name="DOE Joint Genome Institute"/>
            <person name="Lebreton A."/>
            <person name="Tang N."/>
            <person name="Kuo A."/>
            <person name="LaButti K."/>
            <person name="Drula E."/>
            <person name="Barry K."/>
            <person name="Clum A."/>
            <person name="Lipzen A."/>
            <person name="Mousain D."/>
            <person name="Ng V."/>
            <person name="Wang R."/>
            <person name="Wang X."/>
            <person name="Dai Y."/>
            <person name="Henrissat B."/>
            <person name="Grigoriev I.V."/>
            <person name="Guerin-Laguette A."/>
            <person name="Yu F."/>
            <person name="Martin F.M."/>
        </authorList>
    </citation>
    <scope>NUCLEOTIDE SEQUENCE</scope>
    <source>
        <strain evidence="3">QP</strain>
    </source>
</reference>
<keyword evidence="1" id="KW-1133">Transmembrane helix</keyword>
<feature type="transmembrane region" description="Helical" evidence="1">
    <location>
        <begin position="12"/>
        <end position="39"/>
    </location>
</feature>
<evidence type="ECO:0000259" key="2">
    <source>
        <dbReference type="Pfam" id="PF20152"/>
    </source>
</evidence>
<dbReference type="Pfam" id="PF20152">
    <property type="entry name" value="DUF6534"/>
    <property type="match status" value="1"/>
</dbReference>
<comment type="caution">
    <text evidence="3">The sequence shown here is derived from an EMBL/GenBank/DDBJ whole genome shotgun (WGS) entry which is preliminary data.</text>
</comment>
<feature type="transmembrane region" description="Helical" evidence="1">
    <location>
        <begin position="51"/>
        <end position="75"/>
    </location>
</feature>
<dbReference type="PANTHER" id="PTHR40465">
    <property type="entry name" value="CHROMOSOME 1, WHOLE GENOME SHOTGUN SEQUENCE"/>
    <property type="match status" value="1"/>
</dbReference>
<dbReference type="PANTHER" id="PTHR40465:SF1">
    <property type="entry name" value="DUF6534 DOMAIN-CONTAINING PROTEIN"/>
    <property type="match status" value="1"/>
</dbReference>
<feature type="transmembrane region" description="Helical" evidence="1">
    <location>
        <begin position="143"/>
        <end position="162"/>
    </location>
</feature>